<organism evidence="1 2">
    <name type="scientific">Pseudoduganella ginsengisoli</name>
    <dbReference type="NCBI Taxonomy" id="1462440"/>
    <lineage>
        <taxon>Bacteria</taxon>
        <taxon>Pseudomonadati</taxon>
        <taxon>Pseudomonadota</taxon>
        <taxon>Betaproteobacteria</taxon>
        <taxon>Burkholderiales</taxon>
        <taxon>Oxalobacteraceae</taxon>
        <taxon>Telluria group</taxon>
        <taxon>Pseudoduganella</taxon>
    </lineage>
</organism>
<evidence type="ECO:0000313" key="2">
    <source>
        <dbReference type="Proteomes" id="UP000484015"/>
    </source>
</evidence>
<sequence length="156" mass="18028">MGYEPMRPISLPLGELLDLELHLMNVRPGVKLETFITELLQRWLAIDKERLALRTNGPAIRGFQWKNIFLPEGTNLRTSHRGNVEFAKVIGDHIISDDGTSLTPSLFANRHAGGRNAWRFVWLRFPGNDYWIRASDCRTRFKDQRQQRSASKIETP</sequence>
<name>A0A6L6Q3W1_9BURK</name>
<dbReference type="RefSeq" id="WP_155440728.1">
    <property type="nucleotide sequence ID" value="NZ_WNLA01000015.1"/>
</dbReference>
<evidence type="ECO:0000313" key="1">
    <source>
        <dbReference type="EMBL" id="MTW04370.1"/>
    </source>
</evidence>
<keyword evidence="2" id="KW-1185">Reference proteome</keyword>
<protein>
    <submittedName>
        <fullName evidence="1">Uncharacterized protein</fullName>
    </submittedName>
</protein>
<dbReference type="OrthoDB" id="9151776at2"/>
<accession>A0A6L6Q3W1</accession>
<dbReference type="Proteomes" id="UP000484015">
    <property type="component" value="Unassembled WGS sequence"/>
</dbReference>
<proteinExistence type="predicted"/>
<gene>
    <name evidence="1" type="ORF">GM668_20020</name>
</gene>
<dbReference type="AlphaFoldDB" id="A0A6L6Q3W1"/>
<reference evidence="1 2" key="1">
    <citation type="submission" date="2019-11" db="EMBL/GenBank/DDBJ databases">
        <title>Type strains purchased from KCTC, JCM and DSMZ.</title>
        <authorList>
            <person name="Lu H."/>
        </authorList>
    </citation>
    <scope>NUCLEOTIDE SEQUENCE [LARGE SCALE GENOMIC DNA]</scope>
    <source>
        <strain evidence="1 2">KCTC 42409</strain>
    </source>
</reference>
<dbReference type="EMBL" id="WNLA01000015">
    <property type="protein sequence ID" value="MTW04370.1"/>
    <property type="molecule type" value="Genomic_DNA"/>
</dbReference>
<comment type="caution">
    <text evidence="1">The sequence shown here is derived from an EMBL/GenBank/DDBJ whole genome shotgun (WGS) entry which is preliminary data.</text>
</comment>